<evidence type="ECO:0000256" key="1">
    <source>
        <dbReference type="SAM" id="MobiDB-lite"/>
    </source>
</evidence>
<reference evidence="2" key="1">
    <citation type="submission" date="2015-12" db="EMBL/GenBank/DDBJ databases">
        <title>De novo transcriptome assembly of four potential Pierce s Disease insect vectors from Arizona vineyards.</title>
        <authorList>
            <person name="Tassone E.E."/>
        </authorList>
    </citation>
    <scope>NUCLEOTIDE SEQUENCE</scope>
</reference>
<feature type="compositionally biased region" description="Basic and acidic residues" evidence="1">
    <location>
        <begin position="62"/>
        <end position="84"/>
    </location>
</feature>
<feature type="region of interest" description="Disordered" evidence="1">
    <location>
        <begin position="1"/>
        <end position="99"/>
    </location>
</feature>
<sequence length="99" mass="10918">GDSALRTCTGESALWGSTGESALRRSTGHSAPRQLNSQQLRKTDTPHHPALSRGHVLQPQRSYRDPCRQPHPDRTLRRAHEHGHQPHSALHTAAANLLS</sequence>
<gene>
    <name evidence="2" type="ORF">g.44556</name>
</gene>
<feature type="non-terminal residue" evidence="2">
    <location>
        <position position="1"/>
    </location>
</feature>
<name>A0A1B6CA14_9HEMI</name>
<proteinExistence type="predicted"/>
<protein>
    <submittedName>
        <fullName evidence="2">Uncharacterized protein</fullName>
    </submittedName>
</protein>
<evidence type="ECO:0000313" key="2">
    <source>
        <dbReference type="EMBL" id="JAS10179.1"/>
    </source>
</evidence>
<organism evidence="2">
    <name type="scientific">Clastoptera arizonana</name>
    <name type="common">Arizona spittle bug</name>
    <dbReference type="NCBI Taxonomy" id="38151"/>
    <lineage>
        <taxon>Eukaryota</taxon>
        <taxon>Metazoa</taxon>
        <taxon>Ecdysozoa</taxon>
        <taxon>Arthropoda</taxon>
        <taxon>Hexapoda</taxon>
        <taxon>Insecta</taxon>
        <taxon>Pterygota</taxon>
        <taxon>Neoptera</taxon>
        <taxon>Paraneoptera</taxon>
        <taxon>Hemiptera</taxon>
        <taxon>Auchenorrhyncha</taxon>
        <taxon>Cercopoidea</taxon>
        <taxon>Clastopteridae</taxon>
        <taxon>Clastoptera</taxon>
    </lineage>
</organism>
<dbReference type="EMBL" id="GEDC01027119">
    <property type="protein sequence ID" value="JAS10179.1"/>
    <property type="molecule type" value="Transcribed_RNA"/>
</dbReference>
<dbReference type="AlphaFoldDB" id="A0A1B6CA14"/>
<accession>A0A1B6CA14</accession>